<evidence type="ECO:0000256" key="2">
    <source>
        <dbReference type="ARBA" id="ARBA00022679"/>
    </source>
</evidence>
<keyword evidence="1" id="KW-0328">Glycosyltransferase</keyword>
<dbReference type="Pfam" id="PF13692">
    <property type="entry name" value="Glyco_trans_1_4"/>
    <property type="match status" value="1"/>
</dbReference>
<sequence>MHNVEAYRPWHYRALWRQMLPRSDAVVAVSGAVREYALGHLRAPDKTTFTILNGIDTGRWLAVPAAGLFSQGTVRIATIGRLHRQKGHGDALDALSGLKHLPWEYHLFGEGDERGPLQALAGKLGIAERVRWHGVSLDLPAQIAAMDIVVQPSLWEGLSLTVMEAMAAGRCVVASEAAGRELINPGVDGWIVPTHQPEALRERLAAIFSAPDKAKAAAVQARQSARSRFGMDRHLNQLDSLYRSLL</sequence>
<dbReference type="PANTHER" id="PTHR12526:SF510">
    <property type="entry name" value="D-INOSITOL 3-PHOSPHATE GLYCOSYLTRANSFERASE"/>
    <property type="match status" value="1"/>
</dbReference>
<evidence type="ECO:0000256" key="1">
    <source>
        <dbReference type="ARBA" id="ARBA00022676"/>
    </source>
</evidence>
<dbReference type="PANTHER" id="PTHR12526">
    <property type="entry name" value="GLYCOSYLTRANSFERASE"/>
    <property type="match status" value="1"/>
</dbReference>
<keyword evidence="2 4" id="KW-0808">Transferase</keyword>
<evidence type="ECO:0000313" key="4">
    <source>
        <dbReference type="EMBL" id="KKW41842.1"/>
    </source>
</evidence>
<dbReference type="SUPFAM" id="SSF53756">
    <property type="entry name" value="UDP-Glycosyltransferase/glycogen phosphorylase"/>
    <property type="match status" value="1"/>
</dbReference>
<reference evidence="4 5" key="1">
    <citation type="journal article" date="2015" name="Nature">
        <title>rRNA introns, odd ribosomes, and small enigmatic genomes across a large radiation of phyla.</title>
        <authorList>
            <person name="Brown C.T."/>
            <person name="Hug L.A."/>
            <person name="Thomas B.C."/>
            <person name="Sharon I."/>
            <person name="Castelle C.J."/>
            <person name="Singh A."/>
            <person name="Wilkins M.J."/>
            <person name="Williams K.H."/>
            <person name="Banfield J.F."/>
        </authorList>
    </citation>
    <scope>NUCLEOTIDE SEQUENCE [LARGE SCALE GENOMIC DNA]</scope>
</reference>
<dbReference type="GO" id="GO:0016757">
    <property type="term" value="F:glycosyltransferase activity"/>
    <property type="evidence" value="ECO:0007669"/>
    <property type="project" value="UniProtKB-KW"/>
</dbReference>
<accession>A0A0G2AKR0</accession>
<name>A0A0G2AKR0_9BACT</name>
<organism evidence="4 5">
    <name type="scientific">Candidatus Magasanikbacteria bacterium GW2011_GWA2_56_11</name>
    <dbReference type="NCBI Taxonomy" id="1619044"/>
    <lineage>
        <taxon>Bacteria</taxon>
        <taxon>Candidatus Magasanikiibacteriota</taxon>
    </lineage>
</organism>
<dbReference type="EMBL" id="LCRX01000013">
    <property type="protein sequence ID" value="KKW41842.1"/>
    <property type="molecule type" value="Genomic_DNA"/>
</dbReference>
<feature type="domain" description="Glycosyltransferase subfamily 4-like N-terminal" evidence="3">
    <location>
        <begin position="11"/>
        <end position="59"/>
    </location>
</feature>
<dbReference type="InterPro" id="IPR028098">
    <property type="entry name" value="Glyco_trans_4-like_N"/>
</dbReference>
<gene>
    <name evidence="4" type="ORF">UY92_C0013G0041</name>
</gene>
<comment type="caution">
    <text evidence="4">The sequence shown here is derived from an EMBL/GenBank/DDBJ whole genome shotgun (WGS) entry which is preliminary data.</text>
</comment>
<protein>
    <submittedName>
        <fullName evidence="4">Glycosyl transferase group 1</fullName>
    </submittedName>
</protein>
<dbReference type="STRING" id="1619044.UY92_C0013G0041"/>
<evidence type="ECO:0000313" key="5">
    <source>
        <dbReference type="Proteomes" id="UP000033870"/>
    </source>
</evidence>
<evidence type="ECO:0000259" key="3">
    <source>
        <dbReference type="Pfam" id="PF13439"/>
    </source>
</evidence>
<dbReference type="Pfam" id="PF13439">
    <property type="entry name" value="Glyco_transf_4"/>
    <property type="match status" value="1"/>
</dbReference>
<dbReference type="Proteomes" id="UP000033870">
    <property type="component" value="Unassembled WGS sequence"/>
</dbReference>
<dbReference type="Gene3D" id="3.40.50.2000">
    <property type="entry name" value="Glycogen Phosphorylase B"/>
    <property type="match status" value="2"/>
</dbReference>
<proteinExistence type="predicted"/>
<dbReference type="AlphaFoldDB" id="A0A0G2AKR0"/>